<comment type="similarity">
    <text evidence="1">Belongs to the class IV-like SAM-binding methyltransferase superfamily. RNA methyltransferase TrmH family.</text>
</comment>
<dbReference type="EC" id="2.1.1.-" evidence="7"/>
<evidence type="ECO:0000256" key="2">
    <source>
        <dbReference type="ARBA" id="ARBA00022603"/>
    </source>
</evidence>
<evidence type="ECO:0000313" key="8">
    <source>
        <dbReference type="Proteomes" id="UP000217528"/>
    </source>
</evidence>
<evidence type="ECO:0000256" key="1">
    <source>
        <dbReference type="ARBA" id="ARBA00007228"/>
    </source>
</evidence>
<evidence type="ECO:0000256" key="4">
    <source>
        <dbReference type="ARBA" id="ARBA00022691"/>
    </source>
</evidence>
<dbReference type="InterPro" id="IPR029028">
    <property type="entry name" value="Alpha/beta_knot_MTases"/>
</dbReference>
<dbReference type="GO" id="GO:0008173">
    <property type="term" value="F:RNA methyltransferase activity"/>
    <property type="evidence" value="ECO:0007669"/>
    <property type="project" value="InterPro"/>
</dbReference>
<accession>A0A2A2HCN5</accession>
<dbReference type="EMBL" id="LWMS01000047">
    <property type="protein sequence ID" value="PWL07594.1"/>
    <property type="molecule type" value="Genomic_DNA"/>
</dbReference>
<dbReference type="CDD" id="cd18093">
    <property type="entry name" value="SpoU-like_TrmJ"/>
    <property type="match status" value="1"/>
</dbReference>
<keyword evidence="4" id="KW-0949">S-adenosyl-L-methionine</keyword>
<evidence type="ECO:0000259" key="5">
    <source>
        <dbReference type="Pfam" id="PF00588"/>
    </source>
</evidence>
<reference evidence="6 8" key="2">
    <citation type="journal article" date="2017" name="BMC Genomics">
        <title>Genomic analysis of methanogenic archaea reveals a shift towards energy conservation.</title>
        <authorList>
            <person name="Gilmore S.P."/>
            <person name="Henske J.K."/>
            <person name="Sexton J.A."/>
            <person name="Solomon K.V."/>
            <person name="Seppala S."/>
            <person name="Yoo J.I."/>
            <person name="Huyett L.M."/>
            <person name="Pressman A."/>
            <person name="Cogan J.Z."/>
            <person name="Kivenson V."/>
            <person name="Peng X."/>
            <person name="Tan Y."/>
            <person name="Valentine D.L."/>
            <person name="O'Malley M.A."/>
        </authorList>
    </citation>
    <scope>NUCLEOTIDE SEQUENCE [LARGE SCALE GENOMIC DNA]</scope>
    <source>
        <strain evidence="6 8">1R-7</strain>
    </source>
</reference>
<dbReference type="InterPro" id="IPR001537">
    <property type="entry name" value="SpoU_MeTrfase"/>
</dbReference>
<dbReference type="SUPFAM" id="SSF75217">
    <property type="entry name" value="alpha/beta knot"/>
    <property type="match status" value="1"/>
</dbReference>
<evidence type="ECO:0000313" key="9">
    <source>
        <dbReference type="Proteomes" id="UP000246004"/>
    </source>
</evidence>
<dbReference type="PIRSF" id="PIRSF004808">
    <property type="entry name" value="LasT"/>
    <property type="match status" value="1"/>
</dbReference>
<dbReference type="EMBL" id="LMVN01000023">
    <property type="protein sequence ID" value="PAV07080.1"/>
    <property type="molecule type" value="Genomic_DNA"/>
</dbReference>
<dbReference type="GO" id="GO:0003723">
    <property type="term" value="F:RNA binding"/>
    <property type="evidence" value="ECO:0007669"/>
    <property type="project" value="InterPro"/>
</dbReference>
<organism evidence="6 8">
    <name type="scientific">Methanosphaera cuniculi</name>
    <dbReference type="NCBI Taxonomy" id="1077256"/>
    <lineage>
        <taxon>Archaea</taxon>
        <taxon>Methanobacteriati</taxon>
        <taxon>Methanobacteriota</taxon>
        <taxon>Methanomada group</taxon>
        <taxon>Methanobacteria</taxon>
        <taxon>Methanobacteriales</taxon>
        <taxon>Methanobacteriaceae</taxon>
        <taxon>Methanosphaera</taxon>
    </lineage>
</organism>
<keyword evidence="8" id="KW-1185">Reference proteome</keyword>
<sequence>MTIYTVFVEPKTSGNIGFLARCMKNFGLKKLILIKPCKLKDDAYYQAMHAKELVENAQIYETLDEFIEDKQITQTIATTGTPGGSYNIPRIPITASQMGEKINPEKQNIALLFGREGDGLSNEELEKCDTLVTIPTSEEYPIMNITHAASIIFYEIYKNTQKTYPIDDMDIADYEDKQVLNQAIDEITQKLDYPDYKQKQVNILAKRIIGRAFITGRELRTMRGLLNRINKRIENKQEE</sequence>
<dbReference type="NCBIfam" id="TIGR00050">
    <property type="entry name" value="rRNA_methyl_1"/>
    <property type="match status" value="1"/>
</dbReference>
<dbReference type="Proteomes" id="UP000246004">
    <property type="component" value="Unassembled WGS sequence"/>
</dbReference>
<feature type="domain" description="tRNA/rRNA methyltransferase SpoU type" evidence="5">
    <location>
        <begin position="4"/>
        <end position="154"/>
    </location>
</feature>
<evidence type="ECO:0000313" key="7">
    <source>
        <dbReference type="EMBL" id="PWL07594.1"/>
    </source>
</evidence>
<proteinExistence type="inferred from homology"/>
<name>A0A2A2HCN5_9EURY</name>
<dbReference type="InterPro" id="IPR029026">
    <property type="entry name" value="tRNA_m1G_MTases_N"/>
</dbReference>
<dbReference type="InterPro" id="IPR004384">
    <property type="entry name" value="RNA_MeTrfase_TrmJ/LasT"/>
</dbReference>
<comment type="caution">
    <text evidence="6">The sequence shown here is derived from an EMBL/GenBank/DDBJ whole genome shotgun (WGS) entry which is preliminary data.</text>
</comment>
<dbReference type="RefSeq" id="WP_095609003.1">
    <property type="nucleotide sequence ID" value="NZ_LMVN01000023.1"/>
</dbReference>
<dbReference type="Pfam" id="PF00588">
    <property type="entry name" value="SpoU_methylase"/>
    <property type="match status" value="1"/>
</dbReference>
<dbReference type="PANTHER" id="PTHR42786">
    <property type="entry name" value="TRNA/RRNA METHYLTRANSFERASE"/>
    <property type="match status" value="1"/>
</dbReference>
<dbReference type="OrthoDB" id="372184at2157"/>
<dbReference type="Proteomes" id="UP000217528">
    <property type="component" value="Unassembled WGS sequence"/>
</dbReference>
<reference evidence="7 9" key="1">
    <citation type="submission" date="2016-04" db="EMBL/GenBank/DDBJ databases">
        <title>Genome sequence of Methanosphaera cuniculi DSM 4103.</title>
        <authorList>
            <person name="Poehlein A."/>
            <person name="Seedorf H."/>
            <person name="Daniel R."/>
        </authorList>
    </citation>
    <scope>NUCLEOTIDE SEQUENCE [LARGE SCALE GENOMIC DNA]</scope>
    <source>
        <strain evidence="7 9">DSM 4103</strain>
    </source>
</reference>
<dbReference type="GO" id="GO:0002128">
    <property type="term" value="P:tRNA nucleoside ribose methylation"/>
    <property type="evidence" value="ECO:0007669"/>
    <property type="project" value="TreeGrafter"/>
</dbReference>
<dbReference type="AlphaFoldDB" id="A0A2A2HCN5"/>
<gene>
    <name evidence="6" type="ORF">ASJ82_02290</name>
    <name evidence="7" type="ORF">MSCUN_15710</name>
</gene>
<dbReference type="PANTHER" id="PTHR42786:SF2">
    <property type="entry name" value="TRNA (CYTIDINE_URIDINE-2'-O-)-METHYLTRANSFERASE TRMJ"/>
    <property type="match status" value="1"/>
</dbReference>
<keyword evidence="2 6" id="KW-0489">Methyltransferase</keyword>
<dbReference type="GO" id="GO:0005829">
    <property type="term" value="C:cytosol"/>
    <property type="evidence" value="ECO:0007669"/>
    <property type="project" value="TreeGrafter"/>
</dbReference>
<protein>
    <submittedName>
        <fullName evidence="6 7">RNA methyltransferase</fullName>
        <ecNumber evidence="7">2.1.1.-</ecNumber>
    </submittedName>
</protein>
<evidence type="ECO:0000256" key="3">
    <source>
        <dbReference type="ARBA" id="ARBA00022679"/>
    </source>
</evidence>
<keyword evidence="3 6" id="KW-0808">Transferase</keyword>
<evidence type="ECO:0000313" key="6">
    <source>
        <dbReference type="EMBL" id="PAV07080.1"/>
    </source>
</evidence>
<dbReference type="Gene3D" id="3.40.1280.10">
    <property type="match status" value="1"/>
</dbReference>